<reference evidence="3" key="1">
    <citation type="submission" date="2018-05" db="EMBL/GenBank/DDBJ databases">
        <authorList>
            <person name="Lanie J.A."/>
            <person name="Ng W.-L."/>
            <person name="Kazmierczak K.M."/>
            <person name="Andrzejewski T.M."/>
            <person name="Davidsen T.M."/>
            <person name="Wayne K.J."/>
            <person name="Tettelin H."/>
            <person name="Glass J.I."/>
            <person name="Rusch D."/>
            <person name="Podicherti R."/>
            <person name="Tsui H.-C.T."/>
            <person name="Winkler M.E."/>
        </authorList>
    </citation>
    <scope>NUCLEOTIDE SEQUENCE</scope>
</reference>
<evidence type="ECO:0000256" key="2">
    <source>
        <dbReference type="ARBA" id="ARBA00022695"/>
    </source>
</evidence>
<accession>A0A382EJQ0</accession>
<feature type="non-terminal residue" evidence="3">
    <location>
        <position position="121"/>
    </location>
</feature>
<dbReference type="GO" id="GO:0008299">
    <property type="term" value="P:isoprenoid biosynthetic process"/>
    <property type="evidence" value="ECO:0007669"/>
    <property type="project" value="InterPro"/>
</dbReference>
<dbReference type="AlphaFoldDB" id="A0A382EJQ0"/>
<dbReference type="PANTHER" id="PTHR32125:SF4">
    <property type="entry name" value="2-C-METHYL-D-ERYTHRITOL 4-PHOSPHATE CYTIDYLYLTRANSFERASE, CHLOROPLASTIC"/>
    <property type="match status" value="1"/>
</dbReference>
<dbReference type="InterPro" id="IPR018294">
    <property type="entry name" value="ISPD_synthase_CS"/>
</dbReference>
<dbReference type="SUPFAM" id="SSF53448">
    <property type="entry name" value="Nucleotide-diphospho-sugar transferases"/>
    <property type="match status" value="1"/>
</dbReference>
<evidence type="ECO:0008006" key="4">
    <source>
        <dbReference type="Google" id="ProtNLM"/>
    </source>
</evidence>
<protein>
    <recommendedName>
        <fullName evidence="4">2-C-methyl-D-erythritol 4-phosphate cytidylyltransferase</fullName>
    </recommendedName>
</protein>
<dbReference type="InterPro" id="IPR029044">
    <property type="entry name" value="Nucleotide-diphossugar_trans"/>
</dbReference>
<feature type="non-terminal residue" evidence="3">
    <location>
        <position position="1"/>
    </location>
</feature>
<keyword evidence="1" id="KW-0808">Transferase</keyword>
<name>A0A382EJQ0_9ZZZZ</name>
<keyword evidence="2" id="KW-0548">Nucleotidyltransferase</keyword>
<evidence type="ECO:0000256" key="1">
    <source>
        <dbReference type="ARBA" id="ARBA00022679"/>
    </source>
</evidence>
<dbReference type="PANTHER" id="PTHR32125">
    <property type="entry name" value="2-C-METHYL-D-ERYTHRITOL 4-PHOSPHATE CYTIDYLYLTRANSFERASE, CHLOROPLASTIC"/>
    <property type="match status" value="1"/>
</dbReference>
<proteinExistence type="predicted"/>
<dbReference type="GO" id="GO:0050518">
    <property type="term" value="F:2-C-methyl-D-erythritol 4-phosphate cytidylyltransferase activity"/>
    <property type="evidence" value="ECO:0007669"/>
    <property type="project" value="TreeGrafter"/>
</dbReference>
<evidence type="ECO:0000313" key="3">
    <source>
        <dbReference type="EMBL" id="SVB50940.1"/>
    </source>
</evidence>
<dbReference type="InterPro" id="IPR034683">
    <property type="entry name" value="IspD/TarI"/>
</dbReference>
<dbReference type="Pfam" id="PF01128">
    <property type="entry name" value="IspD"/>
    <property type="match status" value="1"/>
</dbReference>
<dbReference type="Gene3D" id="3.90.550.10">
    <property type="entry name" value="Spore Coat Polysaccharide Biosynthesis Protein SpsA, Chain A"/>
    <property type="match status" value="1"/>
</dbReference>
<dbReference type="InterPro" id="IPR050088">
    <property type="entry name" value="IspD/TarI_cytidylyltransf_bact"/>
</dbReference>
<organism evidence="3">
    <name type="scientific">marine metagenome</name>
    <dbReference type="NCBI Taxonomy" id="408172"/>
    <lineage>
        <taxon>unclassified sequences</taxon>
        <taxon>metagenomes</taxon>
        <taxon>ecological metagenomes</taxon>
    </lineage>
</organism>
<dbReference type="PROSITE" id="PS01295">
    <property type="entry name" value="ISPD"/>
    <property type="match status" value="1"/>
</dbReference>
<gene>
    <name evidence="3" type="ORF">METZ01_LOCUS203794</name>
</gene>
<sequence>VNSAVIVAGGKGKRFGGEIPKQFTRIMGKELIAYSINTFLNHPQIDEVVIVTHPSWINHVKSNYPDCIVTIGGERRQDSSFKGVKATSADAEIVLIHDAARPFVSEQIITDCLSALKNADG</sequence>
<dbReference type="EMBL" id="UINC01044883">
    <property type="protein sequence ID" value="SVB50940.1"/>
    <property type="molecule type" value="Genomic_DNA"/>
</dbReference>